<keyword evidence="4" id="KW-1185">Reference proteome</keyword>
<gene>
    <name evidence="3" type="ORF">A1O1_06793</name>
</gene>
<keyword evidence="2" id="KW-0812">Transmembrane</keyword>
<dbReference type="AlphaFoldDB" id="W9YLM6"/>
<feature type="region of interest" description="Disordered" evidence="1">
    <location>
        <begin position="240"/>
        <end position="278"/>
    </location>
</feature>
<dbReference type="OrthoDB" id="3946741at2759"/>
<feature type="region of interest" description="Disordered" evidence="1">
    <location>
        <begin position="710"/>
        <end position="743"/>
    </location>
</feature>
<feature type="compositionally biased region" description="Basic residues" evidence="1">
    <location>
        <begin position="240"/>
        <end position="251"/>
    </location>
</feature>
<dbReference type="EMBL" id="AMWN01000006">
    <property type="protein sequence ID" value="EXJ83174.1"/>
    <property type="molecule type" value="Genomic_DNA"/>
</dbReference>
<dbReference type="eggNOG" id="ENOG502S2Z9">
    <property type="taxonomic scope" value="Eukaryota"/>
</dbReference>
<feature type="region of interest" description="Disordered" evidence="1">
    <location>
        <begin position="438"/>
        <end position="556"/>
    </location>
</feature>
<feature type="compositionally biased region" description="Basic and acidic residues" evidence="1">
    <location>
        <begin position="505"/>
        <end position="519"/>
    </location>
</feature>
<dbReference type="Proteomes" id="UP000019484">
    <property type="component" value="Unassembled WGS sequence"/>
</dbReference>
<evidence type="ECO:0008006" key="5">
    <source>
        <dbReference type="Google" id="ProtNLM"/>
    </source>
</evidence>
<keyword evidence="2" id="KW-0472">Membrane</keyword>
<organism evidence="3 4">
    <name type="scientific">Capronia coronata CBS 617.96</name>
    <dbReference type="NCBI Taxonomy" id="1182541"/>
    <lineage>
        <taxon>Eukaryota</taxon>
        <taxon>Fungi</taxon>
        <taxon>Dikarya</taxon>
        <taxon>Ascomycota</taxon>
        <taxon>Pezizomycotina</taxon>
        <taxon>Eurotiomycetes</taxon>
        <taxon>Chaetothyriomycetidae</taxon>
        <taxon>Chaetothyriales</taxon>
        <taxon>Herpotrichiellaceae</taxon>
        <taxon>Capronia</taxon>
    </lineage>
</organism>
<name>W9YLM6_9EURO</name>
<feature type="compositionally biased region" description="Polar residues" evidence="1">
    <location>
        <begin position="719"/>
        <end position="732"/>
    </location>
</feature>
<protein>
    <recommendedName>
        <fullName evidence="5">Extracellular membrane protein CFEM domain-containing protein</fullName>
    </recommendedName>
</protein>
<evidence type="ECO:0000313" key="4">
    <source>
        <dbReference type="Proteomes" id="UP000019484"/>
    </source>
</evidence>
<dbReference type="STRING" id="1182541.W9YLM6"/>
<feature type="region of interest" description="Disordered" evidence="1">
    <location>
        <begin position="154"/>
        <end position="201"/>
    </location>
</feature>
<proteinExistence type="predicted"/>
<dbReference type="RefSeq" id="XP_007725860.1">
    <property type="nucleotide sequence ID" value="XM_007727670.1"/>
</dbReference>
<dbReference type="HOGENOM" id="CLU_022544_0_0_1"/>
<comment type="caution">
    <text evidence="3">The sequence shown here is derived from an EMBL/GenBank/DDBJ whole genome shotgun (WGS) entry which is preliminary data.</text>
</comment>
<feature type="compositionally biased region" description="Pro residues" evidence="1">
    <location>
        <begin position="256"/>
        <end position="269"/>
    </location>
</feature>
<reference evidence="3 4" key="1">
    <citation type="submission" date="2013-03" db="EMBL/GenBank/DDBJ databases">
        <title>The Genome Sequence of Capronia coronata CBS 617.96.</title>
        <authorList>
            <consortium name="The Broad Institute Genomics Platform"/>
            <person name="Cuomo C."/>
            <person name="de Hoog S."/>
            <person name="Gorbushina A."/>
            <person name="Walker B."/>
            <person name="Young S.K."/>
            <person name="Zeng Q."/>
            <person name="Gargeya S."/>
            <person name="Fitzgerald M."/>
            <person name="Haas B."/>
            <person name="Abouelleil A."/>
            <person name="Allen A.W."/>
            <person name="Alvarado L."/>
            <person name="Arachchi H.M."/>
            <person name="Berlin A.M."/>
            <person name="Chapman S.B."/>
            <person name="Gainer-Dewar J."/>
            <person name="Goldberg J."/>
            <person name="Griggs A."/>
            <person name="Gujja S."/>
            <person name="Hansen M."/>
            <person name="Howarth C."/>
            <person name="Imamovic A."/>
            <person name="Ireland A."/>
            <person name="Larimer J."/>
            <person name="McCowan C."/>
            <person name="Murphy C."/>
            <person name="Pearson M."/>
            <person name="Poon T.W."/>
            <person name="Priest M."/>
            <person name="Roberts A."/>
            <person name="Saif S."/>
            <person name="Shea T."/>
            <person name="Sisk P."/>
            <person name="Sykes S."/>
            <person name="Wortman J."/>
            <person name="Nusbaum C."/>
            <person name="Birren B."/>
        </authorList>
    </citation>
    <scope>NUCLEOTIDE SEQUENCE [LARGE SCALE GENOMIC DNA]</scope>
    <source>
        <strain evidence="3 4">CBS 617.96</strain>
    </source>
</reference>
<evidence type="ECO:0000256" key="1">
    <source>
        <dbReference type="SAM" id="MobiDB-lite"/>
    </source>
</evidence>
<feature type="compositionally biased region" description="Low complexity" evidence="1">
    <location>
        <begin position="168"/>
        <end position="193"/>
    </location>
</feature>
<sequence length="743" mass="79398">MDSPSPASTLDRRAFLRLRAEETNTCLPQSILSIVPECAVSCIQAFATTNYSGSTCPNTSDLNFLCTQENTSGLTIGEGSLQCVVSFCTGQEQVDTRVYSICDGIAGAQPKTASTITVTIIAPSTAASTMGSLPSMIGVPTSTEDISTIVMATDTPTSAIPPSPATTPSPSSALTTELGSSSSSTISGPQGTTGAVGLPDRSTSKGGLSTAQVVGIAIAGAATVLIVLGMLMLAVCIRKRRRAQRRSQRRSRLVEPTPPPNYKSPPKPISPTFGNVNSSLAVPTSQGRFYSAAQPMEEKRRSFWRRSIRPEEIGVAVSPKVPGESSPVSISSQQSGSRLLSSVPAKALWPAPLNVQGSRERQRLSQRPMSDATVFDDEPQTRFANSEPVYVDNQPFILEQPPLGRRDRVAPPHLRLPAVPEVAARRVSKAARIPLTPTYDNGNVNIMSPPRGFGSPPSDLKRGEVRPTASQSSAPVAEHKLAPSSSYASRNVLRKKPPSRLLLRALDDQPVEHVTRPLDTRSPPSTTAAPRLEREDSITSVYTEIEEDTPPDETDRQLELGAAPQTPSTGTKASQLLFQAQGSPIKDLRYPQIPRSAAMSRQAKTFAKPLASPAATPAGPAIRPTRDQLVRAGASFMQTDTTSSDGYLSDETLDWPRPPLSEAGSRRGTSIPQDILNTEVAKLRNYAVAGNRGPPSPLFRPSLNEVLRPKSVKIPEPQRSPSSKARLTPNKSSRGDLYLTVEI</sequence>
<evidence type="ECO:0000313" key="3">
    <source>
        <dbReference type="EMBL" id="EXJ83174.1"/>
    </source>
</evidence>
<evidence type="ECO:0000256" key="2">
    <source>
        <dbReference type="SAM" id="Phobius"/>
    </source>
</evidence>
<feature type="region of interest" description="Disordered" evidence="1">
    <location>
        <begin position="640"/>
        <end position="673"/>
    </location>
</feature>
<keyword evidence="2" id="KW-1133">Transmembrane helix</keyword>
<dbReference type="GeneID" id="19161659"/>
<accession>W9YLM6</accession>
<feature type="transmembrane region" description="Helical" evidence="2">
    <location>
        <begin position="213"/>
        <end position="237"/>
    </location>
</feature>